<organism evidence="2 3">
    <name type="scientific">Digitaria exilis</name>
    <dbReference type="NCBI Taxonomy" id="1010633"/>
    <lineage>
        <taxon>Eukaryota</taxon>
        <taxon>Viridiplantae</taxon>
        <taxon>Streptophyta</taxon>
        <taxon>Embryophyta</taxon>
        <taxon>Tracheophyta</taxon>
        <taxon>Spermatophyta</taxon>
        <taxon>Magnoliopsida</taxon>
        <taxon>Liliopsida</taxon>
        <taxon>Poales</taxon>
        <taxon>Poaceae</taxon>
        <taxon>PACMAD clade</taxon>
        <taxon>Panicoideae</taxon>
        <taxon>Panicodae</taxon>
        <taxon>Paniceae</taxon>
        <taxon>Anthephorinae</taxon>
        <taxon>Digitaria</taxon>
    </lineage>
</organism>
<comment type="caution">
    <text evidence="2">The sequence shown here is derived from an EMBL/GenBank/DDBJ whole genome shotgun (WGS) entry which is preliminary data.</text>
</comment>
<feature type="compositionally biased region" description="Acidic residues" evidence="1">
    <location>
        <begin position="89"/>
        <end position="100"/>
    </location>
</feature>
<feature type="region of interest" description="Disordered" evidence="1">
    <location>
        <begin position="60"/>
        <end position="154"/>
    </location>
</feature>
<evidence type="ECO:0000256" key="1">
    <source>
        <dbReference type="SAM" id="MobiDB-lite"/>
    </source>
</evidence>
<dbReference type="AlphaFoldDB" id="A0A835FV81"/>
<proteinExistence type="predicted"/>
<dbReference type="Proteomes" id="UP000636709">
    <property type="component" value="Unassembled WGS sequence"/>
</dbReference>
<evidence type="ECO:0000313" key="3">
    <source>
        <dbReference type="Proteomes" id="UP000636709"/>
    </source>
</evidence>
<accession>A0A835FV81</accession>
<protein>
    <submittedName>
        <fullName evidence="2">Uncharacterized protein</fullName>
    </submittedName>
</protein>
<evidence type="ECO:0000313" key="2">
    <source>
        <dbReference type="EMBL" id="KAF8779437.1"/>
    </source>
</evidence>
<name>A0A835FV81_9POAL</name>
<gene>
    <name evidence="2" type="ORF">HU200_002708</name>
</gene>
<dbReference type="EMBL" id="JACEFO010000183">
    <property type="protein sequence ID" value="KAF8779437.1"/>
    <property type="molecule type" value="Genomic_DNA"/>
</dbReference>
<keyword evidence="3" id="KW-1185">Reference proteome</keyword>
<sequence>MLRRDSSDMLGNRFDAGGKRAHYVILPIAMEDDWVFYKDVVKGSQVSVAEIVVDLCNHGISKHGQDQEDDDDPMEHLTQEQVRMQGDMNEVEEGDEDDDFSGQGGDSSGDDDDFDICRDNNNSDNVMFENEEGDNGDISASSEEEECADEGCHF</sequence>
<reference evidence="2" key="1">
    <citation type="submission" date="2020-07" db="EMBL/GenBank/DDBJ databases">
        <title>Genome sequence and genetic diversity analysis of an under-domesticated orphan crop, white fonio (Digitaria exilis).</title>
        <authorList>
            <person name="Bennetzen J.L."/>
            <person name="Chen S."/>
            <person name="Ma X."/>
            <person name="Wang X."/>
            <person name="Yssel A.E.J."/>
            <person name="Chaluvadi S.R."/>
            <person name="Johnson M."/>
            <person name="Gangashetty P."/>
            <person name="Hamidou F."/>
            <person name="Sanogo M.D."/>
            <person name="Zwaenepoel A."/>
            <person name="Wallace J."/>
            <person name="Van De Peer Y."/>
            <person name="Van Deynze A."/>
        </authorList>
    </citation>
    <scope>NUCLEOTIDE SEQUENCE</scope>
    <source>
        <tissue evidence="2">Leaves</tissue>
    </source>
</reference>
<feature type="compositionally biased region" description="Acidic residues" evidence="1">
    <location>
        <begin position="142"/>
        <end position="154"/>
    </location>
</feature>